<keyword evidence="4" id="KW-0233">DNA recombination</keyword>
<keyword evidence="3 5" id="KW-0238">DNA-binding</keyword>
<dbReference type="CDD" id="cd00796">
    <property type="entry name" value="INT_Rci_Hp1_C"/>
    <property type="match status" value="1"/>
</dbReference>
<evidence type="ECO:0000256" key="3">
    <source>
        <dbReference type="ARBA" id="ARBA00023125"/>
    </source>
</evidence>
<evidence type="ECO:0000313" key="9">
    <source>
        <dbReference type="Proteomes" id="UP001179361"/>
    </source>
</evidence>
<evidence type="ECO:0000259" key="6">
    <source>
        <dbReference type="PROSITE" id="PS51898"/>
    </source>
</evidence>
<evidence type="ECO:0000256" key="1">
    <source>
        <dbReference type="ARBA" id="ARBA00008857"/>
    </source>
</evidence>
<dbReference type="InterPro" id="IPR002104">
    <property type="entry name" value="Integrase_catalytic"/>
</dbReference>
<protein>
    <submittedName>
        <fullName evidence="8">Tyrosine-type recombinase/integrase</fullName>
    </submittedName>
</protein>
<comment type="similarity">
    <text evidence="1">Belongs to the 'phage' integrase family.</text>
</comment>
<accession>A0ABS8Q1P8</accession>
<dbReference type="Pfam" id="PF13356">
    <property type="entry name" value="Arm-DNA-bind_3"/>
    <property type="match status" value="1"/>
</dbReference>
<dbReference type="PROSITE" id="PS51900">
    <property type="entry name" value="CB"/>
    <property type="match status" value="1"/>
</dbReference>
<dbReference type="Gene3D" id="3.30.160.390">
    <property type="entry name" value="Integrase, DNA-binding domain"/>
    <property type="match status" value="1"/>
</dbReference>
<feature type="domain" description="Core-binding (CB)" evidence="7">
    <location>
        <begin position="109"/>
        <end position="194"/>
    </location>
</feature>
<reference evidence="8" key="1">
    <citation type="submission" date="2021-11" db="EMBL/GenBank/DDBJ databases">
        <title>The complete genome of Massilia sp sp. G4R7.</title>
        <authorList>
            <person name="Liu L."/>
            <person name="Yue J."/>
            <person name="Yuan J."/>
            <person name="Yang F."/>
            <person name="Li L."/>
        </authorList>
    </citation>
    <scope>NUCLEOTIDE SEQUENCE</scope>
    <source>
        <strain evidence="8">G4R7</strain>
    </source>
</reference>
<dbReference type="Pfam" id="PF00589">
    <property type="entry name" value="Phage_integrase"/>
    <property type="match status" value="1"/>
</dbReference>
<dbReference type="InterPro" id="IPR010998">
    <property type="entry name" value="Integrase_recombinase_N"/>
</dbReference>
<evidence type="ECO:0000313" key="8">
    <source>
        <dbReference type="EMBL" id="MCD2515514.1"/>
    </source>
</evidence>
<dbReference type="EMBL" id="JAJNOC010000001">
    <property type="protein sequence ID" value="MCD2515514.1"/>
    <property type="molecule type" value="Genomic_DNA"/>
</dbReference>
<keyword evidence="9" id="KW-1185">Reference proteome</keyword>
<keyword evidence="2" id="KW-0229">DNA integration</keyword>
<evidence type="ECO:0000256" key="2">
    <source>
        <dbReference type="ARBA" id="ARBA00022908"/>
    </source>
</evidence>
<dbReference type="Proteomes" id="UP001179361">
    <property type="component" value="Unassembled WGS sequence"/>
</dbReference>
<dbReference type="InterPro" id="IPR050808">
    <property type="entry name" value="Phage_Integrase"/>
</dbReference>
<dbReference type="PANTHER" id="PTHR30629:SF2">
    <property type="entry name" value="PROPHAGE INTEGRASE INTS-RELATED"/>
    <property type="match status" value="1"/>
</dbReference>
<dbReference type="InterPro" id="IPR038488">
    <property type="entry name" value="Integrase_DNA-bd_sf"/>
</dbReference>
<dbReference type="PROSITE" id="PS51898">
    <property type="entry name" value="TYR_RECOMBINASE"/>
    <property type="match status" value="1"/>
</dbReference>
<gene>
    <name evidence="8" type="ORF">LQ564_04225</name>
</gene>
<organism evidence="8 9">
    <name type="scientific">Massilia phyllostachyos</name>
    <dbReference type="NCBI Taxonomy" id="2898585"/>
    <lineage>
        <taxon>Bacteria</taxon>
        <taxon>Pseudomonadati</taxon>
        <taxon>Pseudomonadota</taxon>
        <taxon>Betaproteobacteria</taxon>
        <taxon>Burkholderiales</taxon>
        <taxon>Oxalobacteraceae</taxon>
        <taxon>Telluria group</taxon>
        <taxon>Massilia</taxon>
    </lineage>
</organism>
<dbReference type="InterPro" id="IPR053876">
    <property type="entry name" value="Phage_int_M"/>
</dbReference>
<evidence type="ECO:0000259" key="7">
    <source>
        <dbReference type="PROSITE" id="PS51900"/>
    </source>
</evidence>
<evidence type="ECO:0000256" key="5">
    <source>
        <dbReference type="PROSITE-ProRule" id="PRU01248"/>
    </source>
</evidence>
<dbReference type="Pfam" id="PF22022">
    <property type="entry name" value="Phage_int_M"/>
    <property type="match status" value="1"/>
</dbReference>
<dbReference type="InterPro" id="IPR025166">
    <property type="entry name" value="Integrase_DNA_bind_dom"/>
</dbReference>
<dbReference type="InterPro" id="IPR013762">
    <property type="entry name" value="Integrase-like_cat_sf"/>
</dbReference>
<dbReference type="InterPro" id="IPR011010">
    <property type="entry name" value="DNA_brk_join_enz"/>
</dbReference>
<sequence length="394" mass="43640">MPPDKTSNHNFSTKFCFTKASLNTALASFLTHSDKDQLDCYDTKCVGLIAVLYRSGRINFRARPVLHKQRLSLALGDYSAHFTVEQARLACTSARLQAAQGIDPRAPSRVGITFAQLWSDHYYPAVKARKRSIKDDVQKFERWLSSEFGHLPLAAIKSSNIVAFLDMLSEREHLSPATVNRYLALLKAIFRYAVENDLHTKSPAKHIRPLVEANIRTRVLDAAERAAFKEACEHESNRAAASLFMLLFLTAARLGEALAAKVYDVDLASRTWHLPMTKSGKSAHICLSSAAVELLREVIGKRKAGYLFPGKDPAKPMTRPAKAFERICASAGIEGFTIHDLRRTWASIAVNAGVPLFTVSKALRHSSPNVTAARYAHLQDQALIDANNLVGEMV</sequence>
<dbReference type="PANTHER" id="PTHR30629">
    <property type="entry name" value="PROPHAGE INTEGRASE"/>
    <property type="match status" value="1"/>
</dbReference>
<dbReference type="Gene3D" id="1.10.443.10">
    <property type="entry name" value="Intergrase catalytic core"/>
    <property type="match status" value="1"/>
</dbReference>
<dbReference type="InterPro" id="IPR044068">
    <property type="entry name" value="CB"/>
</dbReference>
<name>A0ABS8Q1P8_9BURK</name>
<comment type="caution">
    <text evidence="8">The sequence shown here is derived from an EMBL/GenBank/DDBJ whole genome shotgun (WGS) entry which is preliminary data.</text>
</comment>
<evidence type="ECO:0000256" key="4">
    <source>
        <dbReference type="ARBA" id="ARBA00023172"/>
    </source>
</evidence>
<dbReference type="RefSeq" id="WP_231056820.1">
    <property type="nucleotide sequence ID" value="NZ_JAJNOC010000001.1"/>
</dbReference>
<dbReference type="SUPFAM" id="SSF56349">
    <property type="entry name" value="DNA breaking-rejoining enzymes"/>
    <property type="match status" value="1"/>
</dbReference>
<dbReference type="Gene3D" id="1.10.150.130">
    <property type="match status" value="1"/>
</dbReference>
<feature type="domain" description="Tyr recombinase" evidence="6">
    <location>
        <begin position="215"/>
        <end position="388"/>
    </location>
</feature>
<proteinExistence type="inferred from homology"/>